<dbReference type="InterPro" id="IPR023365">
    <property type="entry name" value="Sortase_dom-sf"/>
</dbReference>
<evidence type="ECO:0000313" key="5">
    <source>
        <dbReference type="Proteomes" id="UP000095558"/>
    </source>
</evidence>
<keyword evidence="3" id="KW-1133">Transmembrane helix</keyword>
<keyword evidence="3" id="KW-0472">Membrane</keyword>
<proteinExistence type="predicted"/>
<dbReference type="NCBIfam" id="TIGR01076">
    <property type="entry name" value="sortase_fam"/>
    <property type="match status" value="1"/>
</dbReference>
<dbReference type="SUPFAM" id="SSF63817">
    <property type="entry name" value="Sortase"/>
    <property type="match status" value="1"/>
</dbReference>
<evidence type="ECO:0000256" key="1">
    <source>
        <dbReference type="ARBA" id="ARBA00022801"/>
    </source>
</evidence>
<dbReference type="CDD" id="cd05827">
    <property type="entry name" value="Sortase_C"/>
    <property type="match status" value="1"/>
</dbReference>
<evidence type="ECO:0000256" key="2">
    <source>
        <dbReference type="PIRSR" id="PIRSR605754-1"/>
    </source>
</evidence>
<dbReference type="GO" id="GO:0016787">
    <property type="term" value="F:hydrolase activity"/>
    <property type="evidence" value="ECO:0007669"/>
    <property type="project" value="UniProtKB-KW"/>
</dbReference>
<dbReference type="InterPro" id="IPR005754">
    <property type="entry name" value="Sortase"/>
</dbReference>
<feature type="active site" description="Acyl-thioester intermediate" evidence="2">
    <location>
        <position position="208"/>
    </location>
</feature>
<dbReference type="NCBIfam" id="NF033745">
    <property type="entry name" value="class_C_sortase"/>
    <property type="match status" value="1"/>
</dbReference>
<dbReference type="OrthoDB" id="1648028at2"/>
<name>A0A174EQG5_9CLOT</name>
<reference evidence="4 5" key="1">
    <citation type="submission" date="2015-09" db="EMBL/GenBank/DDBJ databases">
        <authorList>
            <consortium name="Pathogen Informatics"/>
        </authorList>
    </citation>
    <scope>NUCLEOTIDE SEQUENCE [LARGE SCALE GENOMIC DNA]</scope>
    <source>
        <strain evidence="4 5">2789STDY5834855</strain>
    </source>
</reference>
<organism evidence="4 5">
    <name type="scientific">Clostridium disporicum</name>
    <dbReference type="NCBI Taxonomy" id="84024"/>
    <lineage>
        <taxon>Bacteria</taxon>
        <taxon>Bacillati</taxon>
        <taxon>Bacillota</taxon>
        <taxon>Clostridia</taxon>
        <taxon>Eubacteriales</taxon>
        <taxon>Clostridiaceae</taxon>
        <taxon>Clostridium</taxon>
    </lineage>
</organism>
<keyword evidence="1" id="KW-0378">Hydrolase</keyword>
<dbReference type="AlphaFoldDB" id="A0A174EQG5"/>
<sequence length="270" mass="29660">MGKNNILKKLSFLLGLILCSYPLISGIVQQQAQKGTVATYQQMINNSSNSSLEEALSKAKEYNEVLFESLTSLSSDKLSILSEENYNTTLDIGNGIMGSIEIPSINVNLPIYHGTSDEVLSAGVGHLNGSSLPIGGVNTKSILTAHRGLPSSKLFTRLDELVEGDLFFIRVLNETLAYKVNDIQVIEPEDVAGLEIEEGKDLVSLITCTPYGLNTHRLVVTGERTEYEPAIYESIESKNMSIREYIFLAIPFVFLTIIVGRRINSARKKA</sequence>
<feature type="active site" description="Proton donor/acceptor" evidence="2">
    <location>
        <position position="146"/>
    </location>
</feature>
<evidence type="ECO:0000256" key="3">
    <source>
        <dbReference type="SAM" id="Phobius"/>
    </source>
</evidence>
<dbReference type="EMBL" id="CYZV01000023">
    <property type="protein sequence ID" value="CUO39507.1"/>
    <property type="molecule type" value="Genomic_DNA"/>
</dbReference>
<dbReference type="InterPro" id="IPR042002">
    <property type="entry name" value="Sortase_C"/>
</dbReference>
<dbReference type="Proteomes" id="UP000095558">
    <property type="component" value="Unassembled WGS sequence"/>
</dbReference>
<dbReference type="RefSeq" id="WP_055276906.1">
    <property type="nucleotide sequence ID" value="NZ_CYZV01000023.1"/>
</dbReference>
<dbReference type="Pfam" id="PF04203">
    <property type="entry name" value="Sortase"/>
    <property type="match status" value="1"/>
</dbReference>
<keyword evidence="3" id="KW-0812">Transmembrane</keyword>
<feature type="transmembrane region" description="Helical" evidence="3">
    <location>
        <begin position="245"/>
        <end position="263"/>
    </location>
</feature>
<protein>
    <submittedName>
        <fullName evidence="4">Sortase</fullName>
    </submittedName>
</protein>
<dbReference type="Gene3D" id="2.40.260.10">
    <property type="entry name" value="Sortase"/>
    <property type="match status" value="1"/>
</dbReference>
<gene>
    <name evidence="4" type="ORF">ERS852470_02215</name>
</gene>
<accession>A0A174EQG5</accession>
<evidence type="ECO:0000313" key="4">
    <source>
        <dbReference type="EMBL" id="CUO39507.1"/>
    </source>
</evidence>